<keyword evidence="1" id="KW-0378">Hydrolase</keyword>
<dbReference type="KEGG" id="vg:22112158"/>
<dbReference type="OrthoDB" id="6588at10239"/>
<dbReference type="RefSeq" id="YP_009103237.1">
    <property type="nucleotide sequence ID" value="NC_025457.1"/>
</dbReference>
<evidence type="ECO:0000313" key="2">
    <source>
        <dbReference type="Proteomes" id="UP000028860"/>
    </source>
</evidence>
<organism evidence="1 2">
    <name type="scientific">Acinetobacter phage vB_AbaP_Acibel007</name>
    <dbReference type="NCBI Taxonomy" id="1481187"/>
    <lineage>
        <taxon>Viruses</taxon>
        <taxon>Duplodnaviria</taxon>
        <taxon>Heunggongvirae</taxon>
        <taxon>Uroviricota</taxon>
        <taxon>Caudoviricetes</taxon>
        <taxon>Autographivirales</taxon>
        <taxon>Autoscriptoviridae</taxon>
        <taxon>Beijerinckvirinae</taxon>
        <taxon>Daemvirus</taxon>
        <taxon>Daemvirus acibel007</taxon>
    </lineage>
</organism>
<name>A0A075DXL6_9CAUD</name>
<keyword evidence="2" id="KW-1185">Reference proteome</keyword>
<dbReference type="EMBL" id="KJ473423">
    <property type="protein sequence ID" value="AHY26797.1"/>
    <property type="molecule type" value="Genomic_DNA"/>
</dbReference>
<dbReference type="GeneID" id="22112158"/>
<dbReference type="Proteomes" id="UP000028860">
    <property type="component" value="Segment"/>
</dbReference>
<dbReference type="GO" id="GO:0004527">
    <property type="term" value="F:exonuclease activity"/>
    <property type="evidence" value="ECO:0007669"/>
    <property type="project" value="UniProtKB-KW"/>
</dbReference>
<reference evidence="1 2" key="1">
    <citation type="journal article" date="2014" name="PLoS ONE">
        <title>Characterization of Newly Isolated Lytic Bacteriophages Active against Acinetobacter baumannii.</title>
        <authorList>
            <person name="Merabishvili M."/>
            <person name="Vandenheuvel D."/>
            <person name="Kropinski A.M."/>
            <person name="Mast J."/>
            <person name="De Vos D."/>
            <person name="Verbeken G."/>
            <person name="Noben J.P."/>
            <person name="Lavigne R."/>
            <person name="Vaneechoutte M."/>
            <person name="Pirnay J.P."/>
        </authorList>
    </citation>
    <scope>NUCLEOTIDE SEQUENCE [LARGE SCALE GENOMIC DNA]</scope>
</reference>
<protein>
    <submittedName>
        <fullName evidence="1">Putative DNA exonuclease</fullName>
    </submittedName>
</protein>
<keyword evidence="1" id="KW-0269">Exonuclease</keyword>
<proteinExistence type="predicted"/>
<keyword evidence="1" id="KW-0540">Nuclease</keyword>
<accession>A0A075DXL6</accession>
<evidence type="ECO:0000313" key="1">
    <source>
        <dbReference type="EMBL" id="AHY26797.1"/>
    </source>
</evidence>
<sequence>MTFDLSQFGLDAKALQSQDTYKTSTAGSVLLLDGDGNAYEAAAGKAKPETALRHFERSIYEAMFLAGCEKARVHLTPRGCFKNGRHLLLGVKPYQLQRSNNKKPPLVAVLRSERAIDWFANNDDIEIILNYQIEADDALMIDHYRMTNGILLSADKDLNLSPYKSYSMDDGKHIVLPDGDTFGWIDRKHWLTPSLKPASKMIGKGTKFFLSQMLMGDTADNVKGIIKLNGKACGEAGAYEALDPIKDKHEAVNFVIEAYKKIDQNIIPEAEAMWLLRNAQDNSLKFFMEHDLTDSNLNFLNECYHDRKWKMEADDYEGDLNEI</sequence>
<gene>
    <name evidence="1" type="ORF">vB_AbaP_Acibel007_26</name>
</gene>